<evidence type="ECO:0000313" key="2">
    <source>
        <dbReference type="EMBL" id="SDH97828.1"/>
    </source>
</evidence>
<evidence type="ECO:0000313" key="3">
    <source>
        <dbReference type="Proteomes" id="UP000199636"/>
    </source>
</evidence>
<dbReference type="OrthoDB" id="8819584at2"/>
<evidence type="ECO:0008006" key="4">
    <source>
        <dbReference type="Google" id="ProtNLM"/>
    </source>
</evidence>
<keyword evidence="1" id="KW-0812">Transmembrane</keyword>
<dbReference type="STRING" id="428992.SAMN05216272_104478"/>
<keyword evidence="1" id="KW-1133">Transmembrane helix</keyword>
<gene>
    <name evidence="2" type="ORF">SAMN05216272_104478</name>
</gene>
<feature type="transmembrane region" description="Helical" evidence="1">
    <location>
        <begin position="141"/>
        <end position="160"/>
    </location>
</feature>
<feature type="transmembrane region" description="Helical" evidence="1">
    <location>
        <begin position="60"/>
        <end position="79"/>
    </location>
</feature>
<reference evidence="3" key="1">
    <citation type="submission" date="2016-10" db="EMBL/GenBank/DDBJ databases">
        <authorList>
            <person name="Varghese N."/>
            <person name="Submissions S."/>
        </authorList>
    </citation>
    <scope>NUCLEOTIDE SEQUENCE [LARGE SCALE GENOMIC DNA]</scope>
    <source>
        <strain evidence="3">CCM 7469</strain>
    </source>
</reference>
<proteinExistence type="predicted"/>
<dbReference type="RefSeq" id="WP_090262876.1">
    <property type="nucleotide sequence ID" value="NZ_FNDS01000004.1"/>
</dbReference>
<dbReference type="AlphaFoldDB" id="A0A1G8GTU3"/>
<keyword evidence="3" id="KW-1185">Reference proteome</keyword>
<dbReference type="Proteomes" id="UP000199636">
    <property type="component" value="Unassembled WGS sequence"/>
</dbReference>
<organism evidence="2 3">
    <name type="scientific">Pseudomonas panipatensis</name>
    <dbReference type="NCBI Taxonomy" id="428992"/>
    <lineage>
        <taxon>Bacteria</taxon>
        <taxon>Pseudomonadati</taxon>
        <taxon>Pseudomonadota</taxon>
        <taxon>Gammaproteobacteria</taxon>
        <taxon>Pseudomonadales</taxon>
        <taxon>Pseudomonadaceae</taxon>
        <taxon>Pseudomonas</taxon>
    </lineage>
</organism>
<name>A0A1G8GTU3_9PSED</name>
<dbReference type="EMBL" id="FNDS01000004">
    <property type="protein sequence ID" value="SDH97828.1"/>
    <property type="molecule type" value="Genomic_DNA"/>
</dbReference>
<protein>
    <recommendedName>
        <fullName evidence="4">Membrane protein YqaA, SNARE-associated domain</fullName>
    </recommendedName>
</protein>
<keyword evidence="1" id="KW-0472">Membrane</keyword>
<accession>A0A1G8GTU3</accession>
<feature type="transmembrane region" description="Helical" evidence="1">
    <location>
        <begin position="23"/>
        <end position="53"/>
    </location>
</feature>
<sequence>MFLPRLEGALHSALRWAGTGWRLSWLCLGLALLGTLFAAYPITSVVVPAVLLVPRRWRSIAVFSALGSSFGALALMIVSHHMGWASLYERFPELLSDPTWLRIIDWTDSYGLLALFLVAVSPLPQTPSLIVLSMAPMHYPGVFLAILGGKLLKYLGFAWVSSRFPGRIHDFLHRHGRAAP</sequence>
<evidence type="ECO:0000256" key="1">
    <source>
        <dbReference type="SAM" id="Phobius"/>
    </source>
</evidence>